<proteinExistence type="predicted"/>
<evidence type="ECO:0000313" key="3">
    <source>
        <dbReference type="Proteomes" id="UP001501725"/>
    </source>
</evidence>
<comment type="caution">
    <text evidence="2">The sequence shown here is derived from an EMBL/GenBank/DDBJ whole genome shotgun (WGS) entry which is preliminary data.</text>
</comment>
<name>A0ABP8HKZ5_9BACT</name>
<organism evidence="2 3">
    <name type="scientific">Flaviaesturariibacter amylovorans</name>
    <dbReference type="NCBI Taxonomy" id="1084520"/>
    <lineage>
        <taxon>Bacteria</taxon>
        <taxon>Pseudomonadati</taxon>
        <taxon>Bacteroidota</taxon>
        <taxon>Chitinophagia</taxon>
        <taxon>Chitinophagales</taxon>
        <taxon>Chitinophagaceae</taxon>
        <taxon>Flaviaestuariibacter</taxon>
    </lineage>
</organism>
<accession>A0ABP8HKZ5</accession>
<feature type="chain" id="PRO_5046889572" evidence="1">
    <location>
        <begin position="20"/>
        <end position="365"/>
    </location>
</feature>
<feature type="signal peptide" evidence="1">
    <location>
        <begin position="1"/>
        <end position="19"/>
    </location>
</feature>
<evidence type="ECO:0000313" key="2">
    <source>
        <dbReference type="EMBL" id="GAA4340601.1"/>
    </source>
</evidence>
<dbReference type="EMBL" id="BAABGY010000014">
    <property type="protein sequence ID" value="GAA4340601.1"/>
    <property type="molecule type" value="Genomic_DNA"/>
</dbReference>
<dbReference type="Proteomes" id="UP001501725">
    <property type="component" value="Unassembled WGS sequence"/>
</dbReference>
<keyword evidence="3" id="KW-1185">Reference proteome</keyword>
<dbReference type="RefSeq" id="WP_345257484.1">
    <property type="nucleotide sequence ID" value="NZ_BAABGY010000014.1"/>
</dbReference>
<reference evidence="3" key="1">
    <citation type="journal article" date="2019" name="Int. J. Syst. Evol. Microbiol.">
        <title>The Global Catalogue of Microorganisms (GCM) 10K type strain sequencing project: providing services to taxonomists for standard genome sequencing and annotation.</title>
        <authorList>
            <consortium name="The Broad Institute Genomics Platform"/>
            <consortium name="The Broad Institute Genome Sequencing Center for Infectious Disease"/>
            <person name="Wu L."/>
            <person name="Ma J."/>
        </authorList>
    </citation>
    <scope>NUCLEOTIDE SEQUENCE [LARGE SCALE GENOMIC DNA]</scope>
    <source>
        <strain evidence="3">JCM 17919</strain>
    </source>
</reference>
<keyword evidence="1" id="KW-0732">Signal</keyword>
<evidence type="ECO:0000256" key="1">
    <source>
        <dbReference type="SAM" id="SignalP"/>
    </source>
</evidence>
<sequence length="365" mass="40830">MLRSLCSLIAVLTAAGAAAQQEHAYGSFLSTDTTVRWAAEADKVVALLPRVLPQSLNRLYARQLDSGRLRTYRVPGTDLRVREAGPVSRAQLSERASGDALPDFTRAYKDLPPTVRRRFDSTQAYRFYCDTCRGADLELFQLRQLVYLKGGRFYVDNILVSPLEGAPDSSGRAQWAPRFSTSFYKGGAAPRSNPKDRIYLGTVIINYQFAFDGLRGPADDRILTVQEPNPVYQLLEAALKGKVKLRNELNPDTRKPFMNPRTFFADFGATDTMAVYDVNDPGRVREYVVTRSSLGAEKLAVYGIEQSFYYDTRLQVLFSEVHKVTVKAHVYNDNGTIRGRRAMASVTYSPLPSSARGRVEALQQD</sequence>
<gene>
    <name evidence="2" type="ORF">GCM10023184_38400</name>
</gene>
<protein>
    <submittedName>
        <fullName evidence="2">Uncharacterized protein</fullName>
    </submittedName>
</protein>